<sequence length="91" mass="10630">MIMTRRIIVDIVVILSIFCAPLWWITVCLLVFATFFFKRYYEIILAGLILDLLYGGGAFFWGFRFVYTVSGMVLYVALTTFKKQTRFYAGE</sequence>
<keyword evidence="1" id="KW-0472">Membrane</keyword>
<name>A0A1J4VCE2_9BACT</name>
<evidence type="ECO:0000313" key="2">
    <source>
        <dbReference type="EMBL" id="OIO32206.1"/>
    </source>
</evidence>
<accession>A0A1J4VCE2</accession>
<evidence type="ECO:0000313" key="3">
    <source>
        <dbReference type="Proteomes" id="UP000183206"/>
    </source>
</evidence>
<evidence type="ECO:0000256" key="1">
    <source>
        <dbReference type="SAM" id="Phobius"/>
    </source>
</evidence>
<keyword evidence="1" id="KW-0812">Transmembrane</keyword>
<feature type="transmembrane region" description="Helical" evidence="1">
    <location>
        <begin position="57"/>
        <end position="78"/>
    </location>
</feature>
<comment type="caution">
    <text evidence="2">The sequence shown here is derived from an EMBL/GenBank/DDBJ whole genome shotgun (WGS) entry which is preliminary data.</text>
</comment>
<proteinExistence type="predicted"/>
<keyword evidence="1" id="KW-1133">Transmembrane helix</keyword>
<protein>
    <recommendedName>
        <fullName evidence="4">Rod shape-determining protein MreD</fullName>
    </recommendedName>
</protein>
<dbReference type="EMBL" id="MNVO01000046">
    <property type="protein sequence ID" value="OIO32206.1"/>
    <property type="molecule type" value="Genomic_DNA"/>
</dbReference>
<reference evidence="2 3" key="1">
    <citation type="journal article" date="2016" name="Environ. Microbiol.">
        <title>Genomic resolution of a cold subsurface aquifer community provides metabolic insights for novel microbes adapted to high CO concentrations.</title>
        <authorList>
            <person name="Probst A.J."/>
            <person name="Castelle C.J."/>
            <person name="Singh A."/>
            <person name="Brown C.T."/>
            <person name="Anantharaman K."/>
            <person name="Sharon I."/>
            <person name="Hug L.A."/>
            <person name="Burstein D."/>
            <person name="Emerson J.B."/>
            <person name="Thomas B.C."/>
            <person name="Banfield J.F."/>
        </authorList>
    </citation>
    <scope>NUCLEOTIDE SEQUENCE [LARGE SCALE GENOMIC DNA]</scope>
    <source>
        <strain evidence="2">CG1_02_47_685</strain>
    </source>
</reference>
<feature type="transmembrane region" description="Helical" evidence="1">
    <location>
        <begin position="12"/>
        <end position="37"/>
    </location>
</feature>
<gene>
    <name evidence="2" type="ORF">AUJ44_02945</name>
</gene>
<organism evidence="2 3">
    <name type="scientific">Candidatus Nomurabacteria bacterium CG1_02_47_685</name>
    <dbReference type="NCBI Taxonomy" id="1805282"/>
    <lineage>
        <taxon>Bacteria</taxon>
        <taxon>Candidatus Nomuraibacteriota</taxon>
    </lineage>
</organism>
<dbReference type="Proteomes" id="UP000183206">
    <property type="component" value="Unassembled WGS sequence"/>
</dbReference>
<evidence type="ECO:0008006" key="4">
    <source>
        <dbReference type="Google" id="ProtNLM"/>
    </source>
</evidence>
<dbReference type="STRING" id="1805282.AUJ44_02945"/>
<dbReference type="AlphaFoldDB" id="A0A1J4VCE2"/>